<evidence type="ECO:0000313" key="4">
    <source>
        <dbReference type="EMBL" id="EPX87661.1"/>
    </source>
</evidence>
<evidence type="ECO:0000259" key="3">
    <source>
        <dbReference type="Pfam" id="PF03968"/>
    </source>
</evidence>
<dbReference type="OrthoDB" id="9811926at2"/>
<dbReference type="GO" id="GO:0015920">
    <property type="term" value="P:lipopolysaccharide transport"/>
    <property type="evidence" value="ECO:0007669"/>
    <property type="project" value="TreeGrafter"/>
</dbReference>
<dbReference type="GO" id="GO:0009279">
    <property type="term" value="C:cell outer membrane"/>
    <property type="evidence" value="ECO:0007669"/>
    <property type="project" value="TreeGrafter"/>
</dbReference>
<proteinExistence type="predicted"/>
<reference evidence="4 5" key="1">
    <citation type="journal article" date="2013" name="Stand. Genomic Sci.">
        <title>Genome sequence of the reddish-pigmented Rubellimicrobium thermophilum type strain (DSM 16684(T)), a member of the Roseobacter clade.</title>
        <authorList>
            <person name="Fiebig A."/>
            <person name="Riedel T."/>
            <person name="Gronow S."/>
            <person name="Petersen J."/>
            <person name="Klenk H.P."/>
            <person name="Goker M."/>
        </authorList>
    </citation>
    <scope>NUCLEOTIDE SEQUENCE [LARGE SCALE GENOMIC DNA]</scope>
    <source>
        <strain evidence="4 5">DSM 16684</strain>
    </source>
</reference>
<dbReference type="AlphaFoldDB" id="S9R1Y9"/>
<evidence type="ECO:0000313" key="5">
    <source>
        <dbReference type="Proteomes" id="UP000015346"/>
    </source>
</evidence>
<dbReference type="STRING" id="1123069.ruthe_00367"/>
<keyword evidence="5" id="KW-1185">Reference proteome</keyword>
<dbReference type="Proteomes" id="UP000015346">
    <property type="component" value="Unassembled WGS sequence"/>
</dbReference>
<dbReference type="PATRIC" id="fig|1123069.3.peg.329"/>
<dbReference type="HOGENOM" id="CLU_095993_0_2_5"/>
<organism evidence="4 5">
    <name type="scientific">Rubellimicrobium thermophilum DSM 16684</name>
    <dbReference type="NCBI Taxonomy" id="1123069"/>
    <lineage>
        <taxon>Bacteria</taxon>
        <taxon>Pseudomonadati</taxon>
        <taxon>Pseudomonadota</taxon>
        <taxon>Alphaproteobacteria</taxon>
        <taxon>Rhodobacterales</taxon>
        <taxon>Roseobacteraceae</taxon>
        <taxon>Rubellimicrobium</taxon>
    </lineage>
</organism>
<dbReference type="Gene3D" id="2.60.450.10">
    <property type="entry name" value="Lipopolysaccharide (LPS) transport protein A like domain"/>
    <property type="match status" value="1"/>
</dbReference>
<dbReference type="PANTHER" id="PTHR36504">
    <property type="entry name" value="LIPOPOLYSACCHARIDE EXPORT SYSTEM PROTEIN LPTA"/>
    <property type="match status" value="1"/>
</dbReference>
<evidence type="ECO:0000256" key="2">
    <source>
        <dbReference type="SAM" id="SignalP"/>
    </source>
</evidence>
<name>S9R1Y9_9RHOB</name>
<sequence length="173" mass="16983">MPPFRFLFACVLAALSGPGMARAQGLSLGGIATDPSAPVEVTAATLVVDQETGAATFSGGVIVGQGALRLQAAEVEVRYDAASGEIARLIARGGVTFATPSEAAEAREADYDLAGQILTLSGEVLLVQGGNAIAAERMVVDLATGTARLEGGVRTVLGGGTAASAGAAAGGTP</sequence>
<dbReference type="GO" id="GO:0017089">
    <property type="term" value="F:glycolipid transfer activity"/>
    <property type="evidence" value="ECO:0007669"/>
    <property type="project" value="TreeGrafter"/>
</dbReference>
<feature type="signal peptide" evidence="2">
    <location>
        <begin position="1"/>
        <end position="23"/>
    </location>
</feature>
<dbReference type="InterPro" id="IPR005653">
    <property type="entry name" value="OstA-like_N"/>
</dbReference>
<evidence type="ECO:0000256" key="1">
    <source>
        <dbReference type="ARBA" id="ARBA00022729"/>
    </source>
</evidence>
<feature type="chain" id="PRO_5004568410" evidence="2">
    <location>
        <begin position="24"/>
        <end position="173"/>
    </location>
</feature>
<dbReference type="Pfam" id="PF03968">
    <property type="entry name" value="LptD_N"/>
    <property type="match status" value="1"/>
</dbReference>
<dbReference type="EMBL" id="AOLV01000005">
    <property type="protein sequence ID" value="EPX87661.1"/>
    <property type="molecule type" value="Genomic_DNA"/>
</dbReference>
<keyword evidence="1 2" id="KW-0732">Signal</keyword>
<accession>S9R1Y9</accession>
<gene>
    <name evidence="4" type="ORF">ruthe_00367</name>
</gene>
<protein>
    <submittedName>
        <fullName evidence="4">Uncharacterized protein putative in bacteria</fullName>
    </submittedName>
</protein>
<feature type="domain" description="Organic solvent tolerance-like N-terminal" evidence="3">
    <location>
        <begin position="40"/>
        <end position="145"/>
    </location>
</feature>
<dbReference type="InterPro" id="IPR052037">
    <property type="entry name" value="LPS_export_LptA"/>
</dbReference>
<dbReference type="RefSeq" id="WP_021096478.1">
    <property type="nucleotide sequence ID" value="NZ_KE557320.1"/>
</dbReference>
<dbReference type="GO" id="GO:0030288">
    <property type="term" value="C:outer membrane-bounded periplasmic space"/>
    <property type="evidence" value="ECO:0007669"/>
    <property type="project" value="TreeGrafter"/>
</dbReference>
<comment type="caution">
    <text evidence="4">The sequence shown here is derived from an EMBL/GenBank/DDBJ whole genome shotgun (WGS) entry which is preliminary data.</text>
</comment>
<dbReference type="PANTHER" id="PTHR36504:SF1">
    <property type="entry name" value="LIPOPOLYSACCHARIDE EXPORT SYSTEM PROTEIN LPTA"/>
    <property type="match status" value="1"/>
</dbReference>